<sequence length="993" mass="115596">MANTTWSDVDKTIEHYITHHKFNTNISHNERRQTALITALNYLYENYQSCIDDENNNKDIINCKIVAKAIRKCGKRMFRYINSLVREHTEMVEKKKNFCSKNQKYCFDDVTEKMYDRFMEHTDPEMEIWRRLQKEDCVNRDIEIEMKRVQHLLPKRIPIYNDKRTGFIATSINNTIAGNSKPNSEIRDKYWEDDTAMRLCCDDISIECNEISKLFCKSLVYDRNRRIKIPQYLKPLHVQCVEHACFPNNCFKLLVMLYNLFSPVAGSYIAIQCFVSSIKKALALAAKNKKTIVQATSILESLSGKTPLSLSSVVVAERLNIFGSIVDEPLQIKNTKSNKLDGVATVILQKNERCILFMLCGKIAEMDTNHPYLQLLTSCFSHVLGRSVTPNYILILLLNYIYKKSDNPIYHKHLSVLSFKVGLCVNNGVLVPLCGFGSGITERKFRRLACRFVKIIGHNYYDIDKTNILHLIKDDIEAATAEELLPSSQLSLKEDTSCIIDESKEKRIAGIIENFFEGLSISEPNEVEEEQQQQYNESQKEEEKKEEDNSSGEIDKRQCGCSCHIVEDLKGKIIHPCKRRREIKEEIYERSLNLKPSLSLTFGVCGYKYLLNNISNARLDHLVQRQKLKERKTFIERESASKTSWYNLIQYMFRENSDGKIILSDMCRRRVCRISKFMVQCEYLSDIIRNLEFKFNSSLLPLGYKENIFMRLKSGIDIAVHAANCWRQVCLHRGWIDEAASGDAPPDWTLMYARKCYEKHDAKSAESERDRPFIEQWQRRRQQQHHHDEKLQCQFPYRGVDPIIGNEIFFKSKTFQDSLTGAFWAECSYDSLVDALRMKKLVSENDKHLAGLESLAKSTNYSNIFEKLVWKMKYKYDRDTLNVREKNDISRWSRKNSGIHGKKSIEFDVNSLIVIEDTLFDGKPCFFFLIDSQKIAIKRNIDFITIENLKRKKGGEHDDKKDEISRPFVRAPYISPLYKSITKPIPITVKSRI</sequence>
<protein>
    <submittedName>
        <fullName evidence="2">Wsv192-like protein</fullName>
    </submittedName>
</protein>
<dbReference type="EMBL" id="LC738872">
    <property type="protein sequence ID" value="BDT62133.1"/>
    <property type="molecule type" value="Genomic_DNA"/>
</dbReference>
<evidence type="ECO:0000256" key="1">
    <source>
        <dbReference type="SAM" id="MobiDB-lite"/>
    </source>
</evidence>
<feature type="compositionally biased region" description="Basic and acidic residues" evidence="1">
    <location>
        <begin position="538"/>
        <end position="556"/>
    </location>
</feature>
<feature type="region of interest" description="Disordered" evidence="1">
    <location>
        <begin position="526"/>
        <end position="556"/>
    </location>
</feature>
<reference evidence="2" key="1">
    <citation type="submission" date="2022-10" db="EMBL/GenBank/DDBJ databases">
        <title>Genome sequences of endogenous nimaviruses in decapod crustaceans.</title>
        <authorList>
            <person name="Kawato S."/>
            <person name="Nozaki R."/>
            <person name="Kondo H."/>
            <person name="Hirono I."/>
        </authorList>
    </citation>
    <scope>NUCLEOTIDE SEQUENCE</scope>
    <source>
        <strain evidence="2">Lva-Nima_1</strain>
    </source>
</reference>
<proteinExistence type="predicted"/>
<name>A0A9C7BM41_9VIRU</name>
<evidence type="ECO:0000313" key="2">
    <source>
        <dbReference type="EMBL" id="BDT62133.1"/>
    </source>
</evidence>
<organism evidence="2">
    <name type="scientific">Litopenaeus vannamei majanivirus Nimav-1_LVa</name>
    <dbReference type="NCBI Taxonomy" id="2984273"/>
    <lineage>
        <taxon>Viruses</taxon>
        <taxon>Viruses incertae sedis</taxon>
        <taxon>Naldaviricetes</taxon>
        <taxon>Nimaviridae</taxon>
    </lineage>
</organism>
<accession>A0A9C7BM41</accession>